<reference evidence="2 3" key="1">
    <citation type="submission" date="2019-11" db="EMBL/GenBank/DDBJ databases">
        <title>Whole genome sequence of Oryza granulata.</title>
        <authorList>
            <person name="Li W."/>
        </authorList>
    </citation>
    <scope>NUCLEOTIDE SEQUENCE [LARGE SCALE GENOMIC DNA]</scope>
    <source>
        <strain evidence="3">cv. Menghai</strain>
        <tissue evidence="2">Leaf</tissue>
    </source>
</reference>
<dbReference type="EMBL" id="SPHZ02000001">
    <property type="protein sequence ID" value="KAF0933155.1"/>
    <property type="molecule type" value="Genomic_DNA"/>
</dbReference>
<keyword evidence="3" id="KW-1185">Reference proteome</keyword>
<proteinExistence type="predicted"/>
<dbReference type="AlphaFoldDB" id="A0A6G1F8I4"/>
<name>A0A6G1F8I4_9ORYZ</name>
<gene>
    <name evidence="2" type="ORF">E2562_014144</name>
</gene>
<organism evidence="2 3">
    <name type="scientific">Oryza meyeriana var. granulata</name>
    <dbReference type="NCBI Taxonomy" id="110450"/>
    <lineage>
        <taxon>Eukaryota</taxon>
        <taxon>Viridiplantae</taxon>
        <taxon>Streptophyta</taxon>
        <taxon>Embryophyta</taxon>
        <taxon>Tracheophyta</taxon>
        <taxon>Spermatophyta</taxon>
        <taxon>Magnoliopsida</taxon>
        <taxon>Liliopsida</taxon>
        <taxon>Poales</taxon>
        <taxon>Poaceae</taxon>
        <taxon>BOP clade</taxon>
        <taxon>Oryzoideae</taxon>
        <taxon>Oryzeae</taxon>
        <taxon>Oryzinae</taxon>
        <taxon>Oryza</taxon>
        <taxon>Oryza meyeriana</taxon>
    </lineage>
</organism>
<feature type="region of interest" description="Disordered" evidence="1">
    <location>
        <begin position="1"/>
        <end position="79"/>
    </location>
</feature>
<comment type="caution">
    <text evidence="2">The sequence shown here is derived from an EMBL/GenBank/DDBJ whole genome shotgun (WGS) entry which is preliminary data.</text>
</comment>
<evidence type="ECO:0000313" key="3">
    <source>
        <dbReference type="Proteomes" id="UP000479710"/>
    </source>
</evidence>
<evidence type="ECO:0000256" key="1">
    <source>
        <dbReference type="SAM" id="MobiDB-lite"/>
    </source>
</evidence>
<protein>
    <submittedName>
        <fullName evidence="2">Uncharacterized protein</fullName>
    </submittedName>
</protein>
<dbReference type="Proteomes" id="UP000479710">
    <property type="component" value="Unassembled WGS sequence"/>
</dbReference>
<evidence type="ECO:0000313" key="2">
    <source>
        <dbReference type="EMBL" id="KAF0933155.1"/>
    </source>
</evidence>
<accession>A0A6G1F8I4</accession>
<sequence length="79" mass="8929">MREAWKMRPSRWLGERRRRPSSTSSSAERGRCQRISRMSWPPKPWQHGQAGATRGAVGGNAFSRGPDTHGWGCEDVTAY</sequence>